<evidence type="ECO:0000256" key="2">
    <source>
        <dbReference type="SAM" id="Phobius"/>
    </source>
</evidence>
<keyword evidence="2" id="KW-1133">Transmembrane helix</keyword>
<sequence length="141" mass="15392">MLAVCRCGKYRGELPANAHAAGQEQLWYSHAQHHLACSNILLTCAITMISFILRLLLQEPDREHACSRTRLECTSRGSKMPSGLGAVVLVSWFHSTPLPLSPGSRDAGCQRLASSRLPDRIRPLTDAARNREAQPSSSGIS</sequence>
<proteinExistence type="predicted"/>
<evidence type="ECO:0000256" key="1">
    <source>
        <dbReference type="SAM" id="MobiDB-lite"/>
    </source>
</evidence>
<gene>
    <name evidence="3" type="ORF">PVAP13_6NG209503</name>
</gene>
<dbReference type="Proteomes" id="UP000823388">
    <property type="component" value="Chromosome 6N"/>
</dbReference>
<protein>
    <submittedName>
        <fullName evidence="3">Uncharacterized protein</fullName>
    </submittedName>
</protein>
<feature type="compositionally biased region" description="Basic and acidic residues" evidence="1">
    <location>
        <begin position="117"/>
        <end position="132"/>
    </location>
</feature>
<evidence type="ECO:0000313" key="4">
    <source>
        <dbReference type="Proteomes" id="UP000823388"/>
    </source>
</evidence>
<keyword evidence="4" id="KW-1185">Reference proteome</keyword>
<organism evidence="3 4">
    <name type="scientific">Panicum virgatum</name>
    <name type="common">Blackwell switchgrass</name>
    <dbReference type="NCBI Taxonomy" id="38727"/>
    <lineage>
        <taxon>Eukaryota</taxon>
        <taxon>Viridiplantae</taxon>
        <taxon>Streptophyta</taxon>
        <taxon>Embryophyta</taxon>
        <taxon>Tracheophyta</taxon>
        <taxon>Spermatophyta</taxon>
        <taxon>Magnoliopsida</taxon>
        <taxon>Liliopsida</taxon>
        <taxon>Poales</taxon>
        <taxon>Poaceae</taxon>
        <taxon>PACMAD clade</taxon>
        <taxon>Panicoideae</taxon>
        <taxon>Panicodae</taxon>
        <taxon>Paniceae</taxon>
        <taxon>Panicinae</taxon>
        <taxon>Panicum</taxon>
        <taxon>Panicum sect. Hiantes</taxon>
    </lineage>
</organism>
<comment type="caution">
    <text evidence="3">The sequence shown here is derived from an EMBL/GenBank/DDBJ whole genome shotgun (WGS) entry which is preliminary data.</text>
</comment>
<evidence type="ECO:0000313" key="3">
    <source>
        <dbReference type="EMBL" id="KAG2578976.1"/>
    </source>
</evidence>
<dbReference type="EMBL" id="CM029048">
    <property type="protein sequence ID" value="KAG2578976.1"/>
    <property type="molecule type" value="Genomic_DNA"/>
</dbReference>
<keyword evidence="2" id="KW-0472">Membrane</keyword>
<keyword evidence="2" id="KW-0812">Transmembrane</keyword>
<name>A0A8T0R0Y6_PANVG</name>
<feature type="region of interest" description="Disordered" evidence="1">
    <location>
        <begin position="115"/>
        <end position="141"/>
    </location>
</feature>
<accession>A0A8T0R0Y6</accession>
<dbReference type="AlphaFoldDB" id="A0A8T0R0Y6"/>
<reference evidence="3" key="1">
    <citation type="submission" date="2020-05" db="EMBL/GenBank/DDBJ databases">
        <title>WGS assembly of Panicum virgatum.</title>
        <authorList>
            <person name="Lovell J.T."/>
            <person name="Jenkins J."/>
            <person name="Shu S."/>
            <person name="Juenger T.E."/>
            <person name="Schmutz J."/>
        </authorList>
    </citation>
    <scope>NUCLEOTIDE SEQUENCE</scope>
    <source>
        <strain evidence="3">AP13</strain>
    </source>
</reference>
<feature type="transmembrane region" description="Helical" evidence="2">
    <location>
        <begin position="33"/>
        <end position="57"/>
    </location>
</feature>